<dbReference type="PANTHER" id="PTHR43776:SF8">
    <property type="entry name" value="ABC TRANSPORTER, ATP-BINDING PROTEIN"/>
    <property type="match status" value="1"/>
</dbReference>
<dbReference type="Proteomes" id="UP001595699">
    <property type="component" value="Unassembled WGS sequence"/>
</dbReference>
<dbReference type="SMART" id="SM00382">
    <property type="entry name" value="AAA"/>
    <property type="match status" value="1"/>
</dbReference>
<keyword evidence="3 5" id="KW-0067">ATP-binding</keyword>
<protein>
    <submittedName>
        <fullName evidence="5">ABC transporter ATP-binding protein</fullName>
    </submittedName>
</protein>
<proteinExistence type="predicted"/>
<dbReference type="PROSITE" id="PS00211">
    <property type="entry name" value="ABC_TRANSPORTER_1"/>
    <property type="match status" value="1"/>
</dbReference>
<dbReference type="InterPro" id="IPR027417">
    <property type="entry name" value="P-loop_NTPase"/>
</dbReference>
<sequence length="423" mass="46182">MSASDDREVIIEARDLEVHFALRGGSLGRVFGAGGGVVKAVDGVSFQLHRGEVLGIVGESGSGKTTLGRAVLGLVQPTGGQLLYRGQDLSKLSEKELRPFRKNLQMVFQDPSAALNPSMDIETAVGHPLVIHKAVSSKAERLAKVSEALERVGLSPVERFLTKYPSDLSGGQKQRAVLARAIIMRPELLVADEPVSMLDMSVRAKILELMLELKSDLDLTYVYITHDLATAKFFCDRIAICYLGRVVEIGPTAEIFADPKHPYTKALLKAVPEPDPSKSVARDLPRGEIPDAAAPPLGCSFHPRCPVAFDACGWETRDLRALLEQHWVAMPEEEYESERAIVGNLDDLDAASHTAVLRPGRGFASEDVQALLDRVRAADPDEPLWRGVRGVETRPNEVQIDFDPGTDPELRLSNTVDVACHLY</sequence>
<dbReference type="CDD" id="cd03257">
    <property type="entry name" value="ABC_NikE_OppD_transporters"/>
    <property type="match status" value="1"/>
</dbReference>
<dbReference type="Pfam" id="PF00005">
    <property type="entry name" value="ABC_tran"/>
    <property type="match status" value="1"/>
</dbReference>
<comment type="caution">
    <text evidence="5">The sequence shown here is derived from an EMBL/GenBank/DDBJ whole genome shotgun (WGS) entry which is preliminary data.</text>
</comment>
<dbReference type="RefSeq" id="WP_307782536.1">
    <property type="nucleotide sequence ID" value="NZ_JAFBCM010000001.1"/>
</dbReference>
<feature type="domain" description="ABC transporter" evidence="4">
    <location>
        <begin position="22"/>
        <end position="268"/>
    </location>
</feature>
<gene>
    <name evidence="5" type="ORF">ACFOUW_04810</name>
</gene>
<dbReference type="InterPro" id="IPR050319">
    <property type="entry name" value="ABC_transp_ATP-bind"/>
</dbReference>
<dbReference type="EMBL" id="JBHRZH010000004">
    <property type="protein sequence ID" value="MFC3760146.1"/>
    <property type="molecule type" value="Genomic_DNA"/>
</dbReference>
<reference evidence="6" key="1">
    <citation type="journal article" date="2019" name="Int. J. Syst. Evol. Microbiol.">
        <title>The Global Catalogue of Microorganisms (GCM) 10K type strain sequencing project: providing services to taxonomists for standard genome sequencing and annotation.</title>
        <authorList>
            <consortium name="The Broad Institute Genomics Platform"/>
            <consortium name="The Broad Institute Genome Sequencing Center for Infectious Disease"/>
            <person name="Wu L."/>
            <person name="Ma J."/>
        </authorList>
    </citation>
    <scope>NUCLEOTIDE SEQUENCE [LARGE SCALE GENOMIC DNA]</scope>
    <source>
        <strain evidence="6">CGMCC 4.7241</strain>
    </source>
</reference>
<keyword evidence="6" id="KW-1185">Reference proteome</keyword>
<dbReference type="InterPro" id="IPR017871">
    <property type="entry name" value="ABC_transporter-like_CS"/>
</dbReference>
<dbReference type="NCBIfam" id="TIGR01727">
    <property type="entry name" value="oligo_HPY"/>
    <property type="match status" value="1"/>
</dbReference>
<dbReference type="InterPro" id="IPR003439">
    <property type="entry name" value="ABC_transporter-like_ATP-bd"/>
</dbReference>
<dbReference type="SUPFAM" id="SSF52540">
    <property type="entry name" value="P-loop containing nucleoside triphosphate hydrolases"/>
    <property type="match status" value="1"/>
</dbReference>
<evidence type="ECO:0000256" key="2">
    <source>
        <dbReference type="ARBA" id="ARBA00022741"/>
    </source>
</evidence>
<evidence type="ECO:0000259" key="4">
    <source>
        <dbReference type="PROSITE" id="PS50893"/>
    </source>
</evidence>
<evidence type="ECO:0000313" key="6">
    <source>
        <dbReference type="Proteomes" id="UP001595699"/>
    </source>
</evidence>
<dbReference type="Pfam" id="PF08352">
    <property type="entry name" value="oligo_HPY"/>
    <property type="match status" value="1"/>
</dbReference>
<keyword evidence="2" id="KW-0547">Nucleotide-binding</keyword>
<dbReference type="InterPro" id="IPR003593">
    <property type="entry name" value="AAA+_ATPase"/>
</dbReference>
<keyword evidence="1" id="KW-0813">Transport</keyword>
<evidence type="ECO:0000256" key="1">
    <source>
        <dbReference type="ARBA" id="ARBA00022448"/>
    </source>
</evidence>
<dbReference type="PANTHER" id="PTHR43776">
    <property type="entry name" value="TRANSPORT ATP-BINDING PROTEIN"/>
    <property type="match status" value="1"/>
</dbReference>
<accession>A0ABV7Y6B0</accession>
<organism evidence="5 6">
    <name type="scientific">Tenggerimyces flavus</name>
    <dbReference type="NCBI Taxonomy" id="1708749"/>
    <lineage>
        <taxon>Bacteria</taxon>
        <taxon>Bacillati</taxon>
        <taxon>Actinomycetota</taxon>
        <taxon>Actinomycetes</taxon>
        <taxon>Propionibacteriales</taxon>
        <taxon>Nocardioidaceae</taxon>
        <taxon>Tenggerimyces</taxon>
    </lineage>
</organism>
<name>A0ABV7Y6B0_9ACTN</name>
<dbReference type="PROSITE" id="PS50893">
    <property type="entry name" value="ABC_TRANSPORTER_2"/>
    <property type="match status" value="1"/>
</dbReference>
<dbReference type="InterPro" id="IPR013563">
    <property type="entry name" value="Oligopep_ABC_C"/>
</dbReference>
<evidence type="ECO:0000313" key="5">
    <source>
        <dbReference type="EMBL" id="MFC3760146.1"/>
    </source>
</evidence>
<evidence type="ECO:0000256" key="3">
    <source>
        <dbReference type="ARBA" id="ARBA00022840"/>
    </source>
</evidence>
<dbReference type="Gene3D" id="3.40.50.300">
    <property type="entry name" value="P-loop containing nucleotide triphosphate hydrolases"/>
    <property type="match status" value="1"/>
</dbReference>
<dbReference type="GO" id="GO:0005524">
    <property type="term" value="F:ATP binding"/>
    <property type="evidence" value="ECO:0007669"/>
    <property type="project" value="UniProtKB-KW"/>
</dbReference>